<dbReference type="SUPFAM" id="SSF49785">
    <property type="entry name" value="Galactose-binding domain-like"/>
    <property type="match status" value="1"/>
</dbReference>
<dbReference type="InterPro" id="IPR017853">
    <property type="entry name" value="GH"/>
</dbReference>
<dbReference type="GO" id="GO:0030203">
    <property type="term" value="P:glycosaminoglycan metabolic process"/>
    <property type="evidence" value="ECO:0007669"/>
    <property type="project" value="TreeGrafter"/>
</dbReference>
<evidence type="ECO:0000256" key="3">
    <source>
        <dbReference type="ARBA" id="ARBA00012663"/>
    </source>
</evidence>
<dbReference type="Gene3D" id="3.30.379.10">
    <property type="entry name" value="Chitobiase/beta-hexosaminidase domain 2-like"/>
    <property type="match status" value="1"/>
</dbReference>
<dbReference type="InterPro" id="IPR029018">
    <property type="entry name" value="Hex-like_dom2"/>
</dbReference>
<dbReference type="InterPro" id="IPR015883">
    <property type="entry name" value="Glyco_hydro_20_cat"/>
</dbReference>
<dbReference type="AlphaFoldDB" id="A0A3R6GKW5"/>
<evidence type="ECO:0000259" key="7">
    <source>
        <dbReference type="Pfam" id="PF00754"/>
    </source>
</evidence>
<name>A0A3R6GKW5_9BACT</name>
<dbReference type="InterPro" id="IPR025705">
    <property type="entry name" value="Beta_hexosaminidase_sua/sub"/>
</dbReference>
<comment type="similarity">
    <text evidence="2">Belongs to the glycosyl hydrolase 20 family.</text>
</comment>
<sequence length="770" mass="86704">MNRELLFYITAILLCAGILSCNKKEAIATCNYEVVPLPKSITPAKEAPFILSTSTYIGYPEGNEKLRQTAVFLSGYIREMTGIETEVTADTGSSNSIRLVLDRTAVSSPEGYRLKVGKRDITITGSSEAGIFYGIQTLRKSLPVTGQKEISFPAVQILDEPEYRYRGMHLDVGRHFFSTDFIKKYIDIIALHNLNTFHWHLTDDQGWRIEIKKYPKLTEIGSKRKESLLNDGPGKFDGKPYGGFYTQEEVKDIIEYAAERYITVIPEIDLPGHITSALAAYPDLGCTGGPYEVATTYGVHKEVLCVGNEQSLRFAKDVLSEIIELFPSHYIHVGGDECPRDRWQQCPKCQALIHNNGWKDTKEHKAEDKLQSYFMTEVERFVNSKGRQIIGWDEILEGGLAPNATVMSWRGTENGIKAAEMQHDVIMTPAGITYFSGRQLLELGGNRGVRRVYDFKICPDTLSEAAAKHIIGVQACLWSERIDTPERAEYLILPRLAALSELGWADPEQHDFDAFMDRLYRLITVYDKSHYTYSEHVFQITENFRTDTLQDALEISLSTIGNRPIYYTTDGSQPDTASLIYTEPLIIREDTKLKAVIVTTEDTSSVFEEHIHVNKATFKPSWLANAPHENYTFNGVSTLTDGLQGNQNYNTGRWLGFLKDMDLTIDLQKSTPVSSVSLTVNVSKGAAVMDATGLEVWCSEDGKEYRKLASASYPVLDKEDKDGIYPHTLSFSVVETRYVRIIARVTPKLPAWHMWPGNPAFLFVDEVCVK</sequence>
<dbReference type="RefSeq" id="WP_119216713.1">
    <property type="nucleotide sequence ID" value="NZ_JAASIN010000033.1"/>
</dbReference>
<organism evidence="9 10">
    <name type="scientific">Parabacteroides merdae</name>
    <dbReference type="NCBI Taxonomy" id="46503"/>
    <lineage>
        <taxon>Bacteria</taxon>
        <taxon>Pseudomonadati</taxon>
        <taxon>Bacteroidota</taxon>
        <taxon>Bacteroidia</taxon>
        <taxon>Bacteroidales</taxon>
        <taxon>Tannerellaceae</taxon>
        <taxon>Parabacteroides</taxon>
    </lineage>
</organism>
<dbReference type="Pfam" id="PF00754">
    <property type="entry name" value="F5_F8_type_C"/>
    <property type="match status" value="1"/>
</dbReference>
<comment type="caution">
    <text evidence="9">The sequence shown here is derived from an EMBL/GenBank/DDBJ whole genome shotgun (WGS) entry which is preliminary data.</text>
</comment>
<keyword evidence="4" id="KW-0378">Hydrolase</keyword>
<feature type="domain" description="Beta-hexosaminidase bacterial type N-terminal" evidence="8">
    <location>
        <begin position="32"/>
        <end position="159"/>
    </location>
</feature>
<dbReference type="InterPro" id="IPR008979">
    <property type="entry name" value="Galactose-bd-like_sf"/>
</dbReference>
<dbReference type="Proteomes" id="UP000286260">
    <property type="component" value="Unassembled WGS sequence"/>
</dbReference>
<accession>A0A3R6GKW5</accession>
<dbReference type="InterPro" id="IPR000421">
    <property type="entry name" value="FA58C"/>
</dbReference>
<dbReference type="PANTHER" id="PTHR22600:SF57">
    <property type="entry name" value="BETA-N-ACETYLHEXOSAMINIDASE"/>
    <property type="match status" value="1"/>
</dbReference>
<gene>
    <name evidence="9" type="ORF">DW828_12270</name>
</gene>
<dbReference type="GO" id="GO:0016020">
    <property type="term" value="C:membrane"/>
    <property type="evidence" value="ECO:0007669"/>
    <property type="project" value="TreeGrafter"/>
</dbReference>
<dbReference type="SUPFAM" id="SSF51445">
    <property type="entry name" value="(Trans)glycosidases"/>
    <property type="match status" value="1"/>
</dbReference>
<dbReference type="CDD" id="cd06563">
    <property type="entry name" value="GH20_chitobiase-like"/>
    <property type="match status" value="1"/>
</dbReference>
<evidence type="ECO:0000256" key="4">
    <source>
        <dbReference type="ARBA" id="ARBA00022801"/>
    </source>
</evidence>
<comment type="catalytic activity">
    <reaction evidence="1">
        <text>Hydrolysis of terminal non-reducing N-acetyl-D-hexosamine residues in N-acetyl-beta-D-hexosaminides.</text>
        <dbReference type="EC" id="3.2.1.52"/>
    </reaction>
</comment>
<dbReference type="GO" id="GO:0005975">
    <property type="term" value="P:carbohydrate metabolic process"/>
    <property type="evidence" value="ECO:0007669"/>
    <property type="project" value="InterPro"/>
</dbReference>
<dbReference type="EC" id="3.2.1.52" evidence="3"/>
<dbReference type="EMBL" id="QSII01000017">
    <property type="protein sequence ID" value="RHC83509.1"/>
    <property type="molecule type" value="Genomic_DNA"/>
</dbReference>
<dbReference type="InterPro" id="IPR026876">
    <property type="entry name" value="Fn3_assoc_repeat"/>
</dbReference>
<dbReference type="SUPFAM" id="SSF55545">
    <property type="entry name" value="beta-N-acetylhexosaminidase-like domain"/>
    <property type="match status" value="1"/>
</dbReference>
<dbReference type="PROSITE" id="PS51257">
    <property type="entry name" value="PROKAR_LIPOPROTEIN"/>
    <property type="match status" value="1"/>
</dbReference>
<evidence type="ECO:0000256" key="5">
    <source>
        <dbReference type="ARBA" id="ARBA00023295"/>
    </source>
</evidence>
<dbReference type="PRINTS" id="PR00738">
    <property type="entry name" value="GLHYDRLASE20"/>
</dbReference>
<feature type="domain" description="Glycoside hydrolase family 20 catalytic" evidence="6">
    <location>
        <begin position="163"/>
        <end position="505"/>
    </location>
</feature>
<dbReference type="Pfam" id="PF13287">
    <property type="entry name" value="Fn3_assoc"/>
    <property type="match status" value="1"/>
</dbReference>
<evidence type="ECO:0000256" key="2">
    <source>
        <dbReference type="ARBA" id="ARBA00006285"/>
    </source>
</evidence>
<evidence type="ECO:0000259" key="6">
    <source>
        <dbReference type="Pfam" id="PF00728"/>
    </source>
</evidence>
<protein>
    <recommendedName>
        <fullName evidence="3">beta-N-acetylhexosaminidase</fullName>
        <ecNumber evidence="3">3.2.1.52</ecNumber>
    </recommendedName>
</protein>
<feature type="domain" description="F5/8 type C" evidence="7">
    <location>
        <begin position="639"/>
        <end position="744"/>
    </location>
</feature>
<evidence type="ECO:0000313" key="9">
    <source>
        <dbReference type="EMBL" id="RHC83509.1"/>
    </source>
</evidence>
<reference evidence="9 10" key="1">
    <citation type="submission" date="2018-08" db="EMBL/GenBank/DDBJ databases">
        <title>A genome reference for cultivated species of the human gut microbiota.</title>
        <authorList>
            <person name="Zou Y."/>
            <person name="Xue W."/>
            <person name="Luo G."/>
        </authorList>
    </citation>
    <scope>NUCLEOTIDE SEQUENCE [LARGE SCALE GENOMIC DNA]</scope>
    <source>
        <strain evidence="9 10">AM34-17</strain>
    </source>
</reference>
<keyword evidence="5" id="KW-0326">Glycosidase</keyword>
<evidence type="ECO:0000259" key="8">
    <source>
        <dbReference type="Pfam" id="PF02838"/>
    </source>
</evidence>
<dbReference type="Pfam" id="PF00728">
    <property type="entry name" value="Glyco_hydro_20"/>
    <property type="match status" value="1"/>
</dbReference>
<dbReference type="Pfam" id="PF02838">
    <property type="entry name" value="Glyco_hydro_20b"/>
    <property type="match status" value="1"/>
</dbReference>
<dbReference type="InterPro" id="IPR015882">
    <property type="entry name" value="HEX_bac_N"/>
</dbReference>
<dbReference type="GO" id="GO:0004563">
    <property type="term" value="F:beta-N-acetylhexosaminidase activity"/>
    <property type="evidence" value="ECO:0007669"/>
    <property type="project" value="UniProtKB-EC"/>
</dbReference>
<dbReference type="Gene3D" id="2.60.120.260">
    <property type="entry name" value="Galactose-binding domain-like"/>
    <property type="match status" value="1"/>
</dbReference>
<evidence type="ECO:0000256" key="1">
    <source>
        <dbReference type="ARBA" id="ARBA00001231"/>
    </source>
</evidence>
<evidence type="ECO:0000313" key="10">
    <source>
        <dbReference type="Proteomes" id="UP000286260"/>
    </source>
</evidence>
<dbReference type="PANTHER" id="PTHR22600">
    <property type="entry name" value="BETA-HEXOSAMINIDASE"/>
    <property type="match status" value="1"/>
</dbReference>
<proteinExistence type="inferred from homology"/>
<dbReference type="Gene3D" id="3.20.20.80">
    <property type="entry name" value="Glycosidases"/>
    <property type="match status" value="1"/>
</dbReference>